<gene>
    <name evidence="1" type="ORF">ACFONL_22330</name>
</gene>
<sequence>MFTGAITFYNPFKNCGYIQPDDGSTWIFISSDDIERSGISPVFPGKRVKFTLNSPEFSSPAGRQALKSTGKPGNC</sequence>
<dbReference type="Proteomes" id="UP001595704">
    <property type="component" value="Unassembled WGS sequence"/>
</dbReference>
<accession>A0ABV7UMZ0</accession>
<dbReference type="InterPro" id="IPR012340">
    <property type="entry name" value="NA-bd_OB-fold"/>
</dbReference>
<dbReference type="SUPFAM" id="SSF50249">
    <property type="entry name" value="Nucleic acid-binding proteins"/>
    <property type="match status" value="1"/>
</dbReference>
<dbReference type="Gene3D" id="2.40.50.140">
    <property type="entry name" value="Nucleic acid-binding proteins"/>
    <property type="match status" value="1"/>
</dbReference>
<protein>
    <submittedName>
        <fullName evidence="1">Cold-shock protein</fullName>
    </submittedName>
</protein>
<comment type="caution">
    <text evidence="1">The sequence shown here is derived from an EMBL/GenBank/DDBJ whole genome shotgun (WGS) entry which is preliminary data.</text>
</comment>
<proteinExistence type="predicted"/>
<organism evidence="1 2">
    <name type="scientific">Camelimonas fluminis</name>
    <dbReference type="NCBI Taxonomy" id="1576911"/>
    <lineage>
        <taxon>Bacteria</taxon>
        <taxon>Pseudomonadati</taxon>
        <taxon>Pseudomonadota</taxon>
        <taxon>Alphaproteobacteria</taxon>
        <taxon>Hyphomicrobiales</taxon>
        <taxon>Chelatococcaceae</taxon>
        <taxon>Camelimonas</taxon>
    </lineage>
</organism>
<reference evidence="2" key="1">
    <citation type="journal article" date="2019" name="Int. J. Syst. Evol. Microbiol.">
        <title>The Global Catalogue of Microorganisms (GCM) 10K type strain sequencing project: providing services to taxonomists for standard genome sequencing and annotation.</title>
        <authorList>
            <consortium name="The Broad Institute Genomics Platform"/>
            <consortium name="The Broad Institute Genome Sequencing Center for Infectious Disease"/>
            <person name="Wu L."/>
            <person name="Ma J."/>
        </authorList>
    </citation>
    <scope>NUCLEOTIDE SEQUENCE [LARGE SCALE GENOMIC DNA]</scope>
    <source>
        <strain evidence="2">KCTC 42282</strain>
    </source>
</reference>
<dbReference type="EMBL" id="JBHRYC010000113">
    <property type="protein sequence ID" value="MFC3640081.1"/>
    <property type="molecule type" value="Genomic_DNA"/>
</dbReference>
<dbReference type="RefSeq" id="WP_191319899.1">
    <property type="nucleotide sequence ID" value="NZ_BNCG01000011.1"/>
</dbReference>
<evidence type="ECO:0000313" key="1">
    <source>
        <dbReference type="EMBL" id="MFC3640081.1"/>
    </source>
</evidence>
<evidence type="ECO:0000313" key="2">
    <source>
        <dbReference type="Proteomes" id="UP001595704"/>
    </source>
</evidence>
<name>A0ABV7UMZ0_9HYPH</name>
<keyword evidence="2" id="KW-1185">Reference proteome</keyword>